<keyword evidence="15" id="KW-0511">Multifunctional enzyme</keyword>
<dbReference type="PANTHER" id="PTHR21022">
    <property type="entry name" value="PREPHENATE DEHYDRATASE P PROTEIN"/>
    <property type="match status" value="1"/>
</dbReference>
<dbReference type="InterPro" id="IPR008242">
    <property type="entry name" value="Chor_mutase/pphenate_deHydtase"/>
</dbReference>
<evidence type="ECO:0000256" key="8">
    <source>
        <dbReference type="ARBA" id="ARBA00014401"/>
    </source>
</evidence>
<dbReference type="PANTHER" id="PTHR21022:SF19">
    <property type="entry name" value="PREPHENATE DEHYDRATASE-RELATED"/>
    <property type="match status" value="1"/>
</dbReference>
<comment type="catalytic activity">
    <reaction evidence="18">
        <text>prephenate + H(+) = 3-phenylpyruvate + CO2 + H2O</text>
        <dbReference type="Rhea" id="RHEA:21648"/>
        <dbReference type="ChEBI" id="CHEBI:15377"/>
        <dbReference type="ChEBI" id="CHEBI:15378"/>
        <dbReference type="ChEBI" id="CHEBI:16526"/>
        <dbReference type="ChEBI" id="CHEBI:18005"/>
        <dbReference type="ChEBI" id="CHEBI:29934"/>
        <dbReference type="EC" id="4.2.1.51"/>
    </reaction>
</comment>
<evidence type="ECO:0000256" key="17">
    <source>
        <dbReference type="ARBA" id="ARBA00031520"/>
    </source>
</evidence>
<sequence>MTEQKYSLEEIRLRLNELDDQLLRLLSERRKMSIEVAKSKVQTSKPVRDAAREQQLLVKLINAGKDKYDLDAQYITKLFHTIIEDSVLLQQGYLQNLANPELSRKPLARVAFLGARGSYSHLASREFFSRKNTELVELNCDHFKEVANTVESGHADYGVLPIENTSSGSINEVYDLLQHTTLYIVGELTLPIEHCLVATSELRLEDLKTLYSHPQPHQQCSEFLSKLKGVKLESCASTADAMKKVKELNRDDVAAIGNASSGKLYGLQSIQGNIANQTENHTRFIVVARKPVEVSSQIPAKTTLIMSTSQEAGSLVETLLVLQRYGINMMKLESRPIMGNPWEEMFYVDLEAHLDSDEMQRAISELTKITKHLKVLGCYPRENVQPTQVKLP</sequence>
<dbReference type="InterPro" id="IPR002701">
    <property type="entry name" value="CM_II_prokaryot"/>
</dbReference>
<comment type="pathway">
    <text evidence="4">Amino-acid biosynthesis; L-phenylalanine biosynthesis; phenylpyruvate from prephenate: step 1/1.</text>
</comment>
<evidence type="ECO:0000256" key="4">
    <source>
        <dbReference type="ARBA" id="ARBA00004741"/>
    </source>
</evidence>
<evidence type="ECO:0000256" key="13">
    <source>
        <dbReference type="ARBA" id="ARBA00023235"/>
    </source>
</evidence>
<comment type="subcellular location">
    <subcellularLocation>
        <location evidence="3">Cytoplasm</location>
    </subcellularLocation>
</comment>
<dbReference type="InterPro" id="IPR036979">
    <property type="entry name" value="CM_dom_sf"/>
</dbReference>
<evidence type="ECO:0000256" key="12">
    <source>
        <dbReference type="ARBA" id="ARBA00023222"/>
    </source>
</evidence>
<evidence type="ECO:0000259" key="21">
    <source>
        <dbReference type="PROSITE" id="PS51171"/>
    </source>
</evidence>
<evidence type="ECO:0000256" key="2">
    <source>
        <dbReference type="ARBA" id="ARBA00002364"/>
    </source>
</evidence>
<name>A0ABY5LK45_9VIBR</name>
<dbReference type="Pfam" id="PF00800">
    <property type="entry name" value="PDT"/>
    <property type="match status" value="1"/>
</dbReference>
<dbReference type="CDD" id="cd04905">
    <property type="entry name" value="ACT_CM-PDT"/>
    <property type="match status" value="1"/>
</dbReference>
<evidence type="ECO:0000313" key="23">
    <source>
        <dbReference type="EMBL" id="UUM30110.1"/>
    </source>
</evidence>
<evidence type="ECO:0000256" key="15">
    <source>
        <dbReference type="ARBA" id="ARBA00023268"/>
    </source>
</evidence>
<dbReference type="EMBL" id="CP102096">
    <property type="protein sequence ID" value="UUM30110.1"/>
    <property type="molecule type" value="Genomic_DNA"/>
</dbReference>
<keyword evidence="11" id="KW-0057">Aromatic amino acid biosynthesis</keyword>
<evidence type="ECO:0000256" key="11">
    <source>
        <dbReference type="ARBA" id="ARBA00023141"/>
    </source>
</evidence>
<feature type="domain" description="Chorismate mutase" evidence="20">
    <location>
        <begin position="2"/>
        <end position="94"/>
    </location>
</feature>
<evidence type="ECO:0000256" key="5">
    <source>
        <dbReference type="ARBA" id="ARBA00004817"/>
    </source>
</evidence>
<dbReference type="GO" id="GO:0004664">
    <property type="term" value="F:prephenate dehydratase activity"/>
    <property type="evidence" value="ECO:0007669"/>
    <property type="project" value="UniProtKB-EC"/>
</dbReference>
<evidence type="ECO:0000256" key="19">
    <source>
        <dbReference type="SAM" id="Coils"/>
    </source>
</evidence>
<dbReference type="Gene3D" id="3.40.190.10">
    <property type="entry name" value="Periplasmic binding protein-like II"/>
    <property type="match status" value="2"/>
</dbReference>
<keyword evidence="12" id="KW-0584">Phenylalanine biosynthesis</keyword>
<keyword evidence="24" id="KW-1185">Reference proteome</keyword>
<dbReference type="PROSITE" id="PS51671">
    <property type="entry name" value="ACT"/>
    <property type="match status" value="1"/>
</dbReference>
<keyword evidence="14 23" id="KW-0456">Lyase</keyword>
<evidence type="ECO:0000256" key="3">
    <source>
        <dbReference type="ARBA" id="ARBA00004496"/>
    </source>
</evidence>
<comment type="function">
    <text evidence="2">Catalyzes the Claisen rearrangement of chorismate to prephenate and the decarboxylation/dehydration of prephenate to phenylpyruvate.</text>
</comment>
<dbReference type="SUPFAM" id="SSF53850">
    <property type="entry name" value="Periplasmic binding protein-like II"/>
    <property type="match status" value="1"/>
</dbReference>
<dbReference type="SUPFAM" id="SSF55021">
    <property type="entry name" value="ACT-like"/>
    <property type="match status" value="1"/>
</dbReference>
<keyword evidence="19" id="KW-0175">Coiled coil</keyword>
<protein>
    <recommendedName>
        <fullName evidence="8">Bifunctional chorismate mutase/prephenate dehydratase</fullName>
        <ecNumber evidence="7">4.2.1.51</ecNumber>
        <ecNumber evidence="6">5.4.99.5</ecNumber>
    </recommendedName>
    <alternativeName>
        <fullName evidence="17">Chorismate mutase-prephenate dehydratase</fullName>
    </alternativeName>
    <alternativeName>
        <fullName evidence="16">p-protein</fullName>
    </alternativeName>
</protein>
<dbReference type="Gene3D" id="3.30.70.260">
    <property type="match status" value="1"/>
</dbReference>
<evidence type="ECO:0000256" key="14">
    <source>
        <dbReference type="ARBA" id="ARBA00023239"/>
    </source>
</evidence>
<evidence type="ECO:0000256" key="16">
    <source>
        <dbReference type="ARBA" id="ARBA00031175"/>
    </source>
</evidence>
<dbReference type="EC" id="4.2.1.51" evidence="7"/>
<dbReference type="Gene3D" id="1.20.59.10">
    <property type="entry name" value="Chorismate mutase"/>
    <property type="match status" value="1"/>
</dbReference>
<evidence type="ECO:0000259" key="20">
    <source>
        <dbReference type="PROSITE" id="PS51168"/>
    </source>
</evidence>
<dbReference type="EC" id="5.4.99.5" evidence="6"/>
<reference evidence="23" key="1">
    <citation type="submission" date="2022-07" db="EMBL/GenBank/DDBJ databases">
        <title>Complete genome of Vibrio japonicus strain JCM 31412T and phylogenomic assessment of the Nereis clade of the genus Vibrio.</title>
        <authorList>
            <person name="Shlafstein M.D."/>
            <person name="Emsley S.A."/>
            <person name="Ushijima B."/>
            <person name="Videau P."/>
            <person name="Saw J.H."/>
        </authorList>
    </citation>
    <scope>NUCLEOTIDE SEQUENCE</scope>
    <source>
        <strain evidence="23">JCM 31412</strain>
    </source>
</reference>
<dbReference type="NCBIfam" id="NF008865">
    <property type="entry name" value="PRK11898.1"/>
    <property type="match status" value="1"/>
</dbReference>
<comment type="pathway">
    <text evidence="5">Metabolic intermediate biosynthesis; prephenate biosynthesis; prephenate from chorismate: step 1/1.</text>
</comment>
<keyword evidence="13" id="KW-0413">Isomerase</keyword>
<dbReference type="RefSeq" id="WP_257083897.1">
    <property type="nucleotide sequence ID" value="NZ_CP102096.1"/>
</dbReference>
<dbReference type="SUPFAM" id="SSF48600">
    <property type="entry name" value="Chorismate mutase II"/>
    <property type="match status" value="1"/>
</dbReference>
<dbReference type="PROSITE" id="PS51171">
    <property type="entry name" value="PREPHENATE_DEHYDR_3"/>
    <property type="match status" value="1"/>
</dbReference>
<dbReference type="InterPro" id="IPR010952">
    <property type="entry name" value="CM_P_1"/>
</dbReference>
<dbReference type="SMART" id="SM00830">
    <property type="entry name" value="CM_2"/>
    <property type="match status" value="1"/>
</dbReference>
<evidence type="ECO:0000256" key="10">
    <source>
        <dbReference type="ARBA" id="ARBA00022605"/>
    </source>
</evidence>
<dbReference type="CDD" id="cd13631">
    <property type="entry name" value="PBP2_Ct-PDT_like"/>
    <property type="match status" value="1"/>
</dbReference>
<proteinExistence type="predicted"/>
<dbReference type="PROSITE" id="PS51168">
    <property type="entry name" value="CHORISMATE_MUT_2"/>
    <property type="match status" value="1"/>
</dbReference>
<dbReference type="NCBIfam" id="TIGR01797">
    <property type="entry name" value="CM_P_1"/>
    <property type="match status" value="1"/>
</dbReference>
<evidence type="ECO:0000313" key="24">
    <source>
        <dbReference type="Proteomes" id="UP001058602"/>
    </source>
</evidence>
<feature type="domain" description="ACT" evidence="22">
    <location>
        <begin position="303"/>
        <end position="380"/>
    </location>
</feature>
<dbReference type="PROSITE" id="PS00857">
    <property type="entry name" value="PREPHENATE_DEHYDR_1"/>
    <property type="match status" value="1"/>
</dbReference>
<dbReference type="InterPro" id="IPR001086">
    <property type="entry name" value="Preph_deHydtase"/>
</dbReference>
<evidence type="ECO:0000256" key="18">
    <source>
        <dbReference type="ARBA" id="ARBA00047848"/>
    </source>
</evidence>
<gene>
    <name evidence="23" type="primary">pheA</name>
    <name evidence="23" type="ORF">NP165_10430</name>
</gene>
<feature type="domain" description="Prephenate dehydratase" evidence="21">
    <location>
        <begin position="109"/>
        <end position="289"/>
    </location>
</feature>
<dbReference type="Proteomes" id="UP001058602">
    <property type="component" value="Chromosome 1"/>
</dbReference>
<evidence type="ECO:0000256" key="1">
    <source>
        <dbReference type="ARBA" id="ARBA00000824"/>
    </source>
</evidence>
<dbReference type="InterPro" id="IPR018528">
    <property type="entry name" value="Preph_deHydtase_CS"/>
</dbReference>
<evidence type="ECO:0000256" key="7">
    <source>
        <dbReference type="ARBA" id="ARBA00013147"/>
    </source>
</evidence>
<accession>A0ABY5LK45</accession>
<dbReference type="PIRSF" id="PIRSF001500">
    <property type="entry name" value="Chor_mut_pdt_Ppr"/>
    <property type="match status" value="1"/>
</dbReference>
<evidence type="ECO:0000256" key="9">
    <source>
        <dbReference type="ARBA" id="ARBA00022490"/>
    </source>
</evidence>
<dbReference type="InterPro" id="IPR002912">
    <property type="entry name" value="ACT_dom"/>
</dbReference>
<keyword evidence="10" id="KW-0028">Amino-acid biosynthesis</keyword>
<dbReference type="InterPro" id="IPR036263">
    <property type="entry name" value="Chorismate_II_sf"/>
</dbReference>
<dbReference type="Pfam" id="PF01817">
    <property type="entry name" value="CM_2"/>
    <property type="match status" value="1"/>
</dbReference>
<comment type="catalytic activity">
    <reaction evidence="1">
        <text>chorismate = prephenate</text>
        <dbReference type="Rhea" id="RHEA:13897"/>
        <dbReference type="ChEBI" id="CHEBI:29748"/>
        <dbReference type="ChEBI" id="CHEBI:29934"/>
        <dbReference type="EC" id="5.4.99.5"/>
    </reaction>
</comment>
<feature type="coiled-coil region" evidence="19">
    <location>
        <begin position="8"/>
        <end position="35"/>
    </location>
</feature>
<keyword evidence="9" id="KW-0963">Cytoplasm</keyword>
<dbReference type="InterPro" id="IPR045865">
    <property type="entry name" value="ACT-like_dom_sf"/>
</dbReference>
<organism evidence="23 24">
    <name type="scientific">Vibrio japonicus</name>
    <dbReference type="NCBI Taxonomy" id="1824638"/>
    <lineage>
        <taxon>Bacteria</taxon>
        <taxon>Pseudomonadati</taxon>
        <taxon>Pseudomonadota</taxon>
        <taxon>Gammaproteobacteria</taxon>
        <taxon>Vibrionales</taxon>
        <taxon>Vibrionaceae</taxon>
        <taxon>Vibrio</taxon>
    </lineage>
</organism>
<evidence type="ECO:0000259" key="22">
    <source>
        <dbReference type="PROSITE" id="PS51671"/>
    </source>
</evidence>
<evidence type="ECO:0000256" key="6">
    <source>
        <dbReference type="ARBA" id="ARBA00012404"/>
    </source>
</evidence>